<name>A0ABY8SAD1_9GAMM</name>
<feature type="signal peptide" evidence="1">
    <location>
        <begin position="1"/>
        <end position="29"/>
    </location>
</feature>
<feature type="chain" id="PRO_5046055396" evidence="1">
    <location>
        <begin position="30"/>
        <end position="108"/>
    </location>
</feature>
<dbReference type="Proteomes" id="UP001238370">
    <property type="component" value="Chromosome"/>
</dbReference>
<dbReference type="RefSeq" id="WP_225865095.1">
    <property type="nucleotide sequence ID" value="NZ_AP028982.1"/>
</dbReference>
<organism evidence="2 3">
    <name type="scientific">Edwardsiella anguillarum</name>
    <dbReference type="NCBI Taxonomy" id="1821960"/>
    <lineage>
        <taxon>Bacteria</taxon>
        <taxon>Pseudomonadati</taxon>
        <taxon>Pseudomonadota</taxon>
        <taxon>Gammaproteobacteria</taxon>
        <taxon>Enterobacterales</taxon>
        <taxon>Hafniaceae</taxon>
        <taxon>Edwardsiella</taxon>
    </lineage>
</organism>
<proteinExistence type="predicted"/>
<keyword evidence="3" id="KW-1185">Reference proteome</keyword>
<evidence type="ECO:0000256" key="1">
    <source>
        <dbReference type="SAM" id="SignalP"/>
    </source>
</evidence>
<sequence length="108" mass="11547">MRRECLSLVKIVVMGMLLGAGLADTPAQAAGSGVVQFGGMIVEDGCQFKIVNDQIHSECYRDGKAQTATRSVERAQQGAMALPAQVGESHLTWLDDAHAQALLTVSYR</sequence>
<protein>
    <submittedName>
        <fullName evidence="2">Uncharacterized protein</fullName>
    </submittedName>
</protein>
<accession>A0ABY8SAD1</accession>
<gene>
    <name evidence="2" type="ORF">MQ095_12795</name>
</gene>
<evidence type="ECO:0000313" key="2">
    <source>
        <dbReference type="EMBL" id="WHP82679.1"/>
    </source>
</evidence>
<evidence type="ECO:0000313" key="3">
    <source>
        <dbReference type="Proteomes" id="UP001238370"/>
    </source>
</evidence>
<dbReference type="GeneID" id="33938100"/>
<keyword evidence="1" id="KW-0732">Signal</keyword>
<dbReference type="EMBL" id="CP094302">
    <property type="protein sequence ID" value="WHP82679.1"/>
    <property type="molecule type" value="Genomic_DNA"/>
</dbReference>
<reference evidence="2 3" key="1">
    <citation type="submission" date="2022-03" db="EMBL/GenBank/DDBJ databases">
        <title>Survey of Intraspecific Variation of Edwardsiella anguillarum Isolates from Non-Anguillid Fish Host Originating from Varied Geographic Locations.</title>
        <authorList>
            <person name="Armwood A.R."/>
            <person name="Woodyard E."/>
            <person name="Waldbieser G.C."/>
            <person name="Camus A.C."/>
            <person name="Divya D."/>
            <person name="Tekedar H."/>
            <person name="Soto E."/>
            <person name="Stein C."/>
            <person name="Ucko M."/>
            <person name="Ware C."/>
            <person name="Griffin M.J."/>
        </authorList>
    </citation>
    <scope>NUCLEOTIDE SEQUENCE [LARGE SCALE GENOMIC DNA]</scope>
    <source>
        <strain evidence="2 3">R18-35-2</strain>
    </source>
</reference>